<dbReference type="FunFam" id="3.30.310.10:FF:000001">
    <property type="entry name" value="TATA-box-binding protein 2"/>
    <property type="match status" value="1"/>
</dbReference>
<feature type="region of interest" description="Disordered" evidence="12">
    <location>
        <begin position="1"/>
        <end position="20"/>
    </location>
</feature>
<dbReference type="InterPro" id="IPR030491">
    <property type="entry name" value="TBP_CS"/>
</dbReference>
<dbReference type="CDD" id="cd04516">
    <property type="entry name" value="TBP_eukaryotes"/>
    <property type="match status" value="1"/>
</dbReference>
<dbReference type="GO" id="GO:0000992">
    <property type="term" value="F:RNA polymerase III cis-regulatory region sequence-specific DNA binding"/>
    <property type="evidence" value="ECO:0007669"/>
    <property type="project" value="UniProtKB-ARBA"/>
</dbReference>
<evidence type="ECO:0000256" key="8">
    <source>
        <dbReference type="ARBA" id="ARBA00033017"/>
    </source>
</evidence>
<evidence type="ECO:0000256" key="2">
    <source>
        <dbReference type="ARBA" id="ARBA00005560"/>
    </source>
</evidence>
<comment type="function">
    <text evidence="9">General transcription factor that functions at the core of the DNA-binding multiprotein factor TFIID. Binding of TFIID to the TATA box is the initial transcriptional step of the pre-initiation complex (PIC), playing a role in the activation of eukaryotic genes transcribed by RNA polymerase II.</text>
</comment>
<name>A0AAV2AM79_9ARAC</name>
<organism evidence="13 14">
    <name type="scientific">Larinioides sclopetarius</name>
    <dbReference type="NCBI Taxonomy" id="280406"/>
    <lineage>
        <taxon>Eukaryota</taxon>
        <taxon>Metazoa</taxon>
        <taxon>Ecdysozoa</taxon>
        <taxon>Arthropoda</taxon>
        <taxon>Chelicerata</taxon>
        <taxon>Arachnida</taxon>
        <taxon>Araneae</taxon>
        <taxon>Araneomorphae</taxon>
        <taxon>Entelegynae</taxon>
        <taxon>Araneoidea</taxon>
        <taxon>Araneidae</taxon>
        <taxon>Larinioides</taxon>
    </lineage>
</organism>
<evidence type="ECO:0000256" key="7">
    <source>
        <dbReference type="ARBA" id="ARBA00030739"/>
    </source>
</evidence>
<dbReference type="HAMAP" id="MF_00408">
    <property type="entry name" value="TATA_bind_prot_arch"/>
    <property type="match status" value="1"/>
</dbReference>
<comment type="subcellular location">
    <subcellularLocation>
        <location evidence="1">Nucleus</location>
    </subcellularLocation>
</comment>
<evidence type="ECO:0000256" key="5">
    <source>
        <dbReference type="ARBA" id="ARBA00023163"/>
    </source>
</evidence>
<proteinExistence type="inferred from homology"/>
<evidence type="ECO:0000256" key="11">
    <source>
        <dbReference type="ARBA" id="ARBA00042691"/>
    </source>
</evidence>
<dbReference type="GO" id="GO:0000978">
    <property type="term" value="F:RNA polymerase II cis-regulatory region sequence-specific DNA binding"/>
    <property type="evidence" value="ECO:0007669"/>
    <property type="project" value="UniProtKB-ARBA"/>
</dbReference>
<dbReference type="GO" id="GO:0006352">
    <property type="term" value="P:DNA-templated transcription initiation"/>
    <property type="evidence" value="ECO:0007669"/>
    <property type="project" value="InterPro"/>
</dbReference>
<evidence type="ECO:0000256" key="9">
    <source>
        <dbReference type="ARBA" id="ARBA00037612"/>
    </source>
</evidence>
<dbReference type="AlphaFoldDB" id="A0AAV2AM79"/>
<dbReference type="InterPro" id="IPR012295">
    <property type="entry name" value="TBP_dom_sf"/>
</dbReference>
<dbReference type="GO" id="GO:0042797">
    <property type="term" value="P:tRNA transcription by RNA polymerase III"/>
    <property type="evidence" value="ECO:0007669"/>
    <property type="project" value="UniProtKB-ARBA"/>
</dbReference>
<protein>
    <recommendedName>
        <fullName evidence="3">TATA-box-binding protein</fullName>
    </recommendedName>
    <alternativeName>
        <fullName evidence="7">TATA sequence-binding protein</fullName>
    </alternativeName>
    <alternativeName>
        <fullName evidence="10">TATA-binding factor</fullName>
    </alternativeName>
    <alternativeName>
        <fullName evidence="8">TATA-box factor</fullName>
    </alternativeName>
    <alternativeName>
        <fullName evidence="11">Transcription initiation factor TFIID TBP subunit</fullName>
    </alternativeName>
</protein>
<keyword evidence="4" id="KW-0238">DNA-binding</keyword>
<dbReference type="PRINTS" id="PR00686">
    <property type="entry name" value="TIFACTORIID"/>
</dbReference>
<evidence type="ECO:0000313" key="13">
    <source>
        <dbReference type="EMBL" id="CAL1285041.1"/>
    </source>
</evidence>
<keyword evidence="6" id="KW-0539">Nucleus</keyword>
<dbReference type="GO" id="GO:0001092">
    <property type="term" value="F:TFIIA-class transcription factor complex binding"/>
    <property type="evidence" value="ECO:0007669"/>
    <property type="project" value="UniProtKB-ARBA"/>
</dbReference>
<dbReference type="Proteomes" id="UP001497382">
    <property type="component" value="Unassembled WGS sequence"/>
</dbReference>
<dbReference type="Pfam" id="PF00352">
    <property type="entry name" value="TBP"/>
    <property type="match status" value="2"/>
</dbReference>
<dbReference type="EMBL" id="CAXIEN010000187">
    <property type="protein sequence ID" value="CAL1285041.1"/>
    <property type="molecule type" value="Genomic_DNA"/>
</dbReference>
<accession>A0AAV2AM79</accession>
<dbReference type="PANTHER" id="PTHR10126">
    <property type="entry name" value="TATA-BOX BINDING PROTEIN"/>
    <property type="match status" value="1"/>
</dbReference>
<keyword evidence="14" id="KW-1185">Reference proteome</keyword>
<dbReference type="FunFam" id="3.30.310.10:FF:000002">
    <property type="entry name" value="TATA-box-binding protein 2"/>
    <property type="match status" value="1"/>
</dbReference>
<dbReference type="Gene3D" id="3.30.310.10">
    <property type="entry name" value="TATA-Binding Protein"/>
    <property type="match status" value="2"/>
</dbReference>
<dbReference type="PROSITE" id="PS00351">
    <property type="entry name" value="TFIID"/>
    <property type="match status" value="1"/>
</dbReference>
<sequence>MESAERTVTFTTDPHHKVPNPECQANQADFHAGNNSTAPIVSIPQFSSPVIPPSDSGIVPKVHNVVSSVDLGCKLELLKIALRLRNAEYNPRRFHAVIMRILDPKTASLIFRSGKIVITGARSEAAAHLAARKYARLIQKLGFNVKFIDFKIQNMVASCDVKFPIQIEDLYSKHCQFCSYEPELFPGLIYRLVKPRVVVLIFVSGKIVLTGGKSREEVKEAFELIYPVLTAYRKL</sequence>
<dbReference type="InterPro" id="IPR000814">
    <property type="entry name" value="TBP"/>
</dbReference>
<evidence type="ECO:0000256" key="4">
    <source>
        <dbReference type="ARBA" id="ARBA00023125"/>
    </source>
</evidence>
<gene>
    <name evidence="13" type="ORF">LARSCL_LOCUS13490</name>
</gene>
<feature type="compositionally biased region" description="Polar residues" evidence="12">
    <location>
        <begin position="1"/>
        <end position="12"/>
    </location>
</feature>
<comment type="caution">
    <text evidence="13">The sequence shown here is derived from an EMBL/GenBank/DDBJ whole genome shotgun (WGS) entry which is preliminary data.</text>
</comment>
<evidence type="ECO:0000256" key="12">
    <source>
        <dbReference type="SAM" id="MobiDB-lite"/>
    </source>
</evidence>
<comment type="similarity">
    <text evidence="2">Belongs to the TBP family.</text>
</comment>
<evidence type="ECO:0000256" key="1">
    <source>
        <dbReference type="ARBA" id="ARBA00004123"/>
    </source>
</evidence>
<evidence type="ECO:0000313" key="14">
    <source>
        <dbReference type="Proteomes" id="UP001497382"/>
    </source>
</evidence>
<dbReference type="InterPro" id="IPR033710">
    <property type="entry name" value="TBP_eukaryotic"/>
</dbReference>
<dbReference type="SUPFAM" id="SSF55945">
    <property type="entry name" value="TATA-box binding protein-like"/>
    <property type="match status" value="2"/>
</dbReference>
<keyword evidence="5" id="KW-0804">Transcription</keyword>
<reference evidence="13 14" key="1">
    <citation type="submission" date="2024-04" db="EMBL/GenBank/DDBJ databases">
        <authorList>
            <person name="Rising A."/>
            <person name="Reimegard J."/>
            <person name="Sonavane S."/>
            <person name="Akerstrom W."/>
            <person name="Nylinder S."/>
            <person name="Hedman E."/>
            <person name="Kallberg Y."/>
        </authorList>
    </citation>
    <scope>NUCLEOTIDE SEQUENCE [LARGE SCALE GENOMIC DNA]</scope>
</reference>
<evidence type="ECO:0000256" key="10">
    <source>
        <dbReference type="ARBA" id="ARBA00042653"/>
    </source>
</evidence>
<dbReference type="GO" id="GO:0005634">
    <property type="term" value="C:nucleus"/>
    <property type="evidence" value="ECO:0007669"/>
    <property type="project" value="UniProtKB-SubCell"/>
</dbReference>
<evidence type="ECO:0000256" key="6">
    <source>
        <dbReference type="ARBA" id="ARBA00023242"/>
    </source>
</evidence>
<evidence type="ECO:0000256" key="3">
    <source>
        <dbReference type="ARBA" id="ARBA00021962"/>
    </source>
</evidence>